<feature type="compositionally biased region" description="Pro residues" evidence="1">
    <location>
        <begin position="227"/>
        <end position="236"/>
    </location>
</feature>
<keyword evidence="3" id="KW-1185">Reference proteome</keyword>
<gene>
    <name evidence="2" type="ORF">E1B28_011841</name>
</gene>
<accession>A0A9P7UQ12</accession>
<comment type="caution">
    <text evidence="2">The sequence shown here is derived from an EMBL/GenBank/DDBJ whole genome shotgun (WGS) entry which is preliminary data.</text>
</comment>
<dbReference type="Proteomes" id="UP001049176">
    <property type="component" value="Chromosome 7"/>
</dbReference>
<reference evidence="2" key="1">
    <citation type="journal article" date="2021" name="Genome Biol. Evol.">
        <title>The assembled and annotated genome of the fairy-ring fungus Marasmius oreades.</title>
        <authorList>
            <person name="Hiltunen M."/>
            <person name="Ament-Velasquez S.L."/>
            <person name="Johannesson H."/>
        </authorList>
    </citation>
    <scope>NUCLEOTIDE SEQUENCE</scope>
    <source>
        <strain evidence="2">03SP1</strain>
    </source>
</reference>
<dbReference type="RefSeq" id="XP_043006712.1">
    <property type="nucleotide sequence ID" value="XM_043156897.1"/>
</dbReference>
<evidence type="ECO:0000313" key="2">
    <source>
        <dbReference type="EMBL" id="KAG7090242.1"/>
    </source>
</evidence>
<feature type="compositionally biased region" description="Low complexity" evidence="1">
    <location>
        <begin position="356"/>
        <end position="386"/>
    </location>
</feature>
<name>A0A9P7UQ12_9AGAR</name>
<feature type="compositionally biased region" description="Basic and acidic residues" evidence="1">
    <location>
        <begin position="93"/>
        <end position="106"/>
    </location>
</feature>
<dbReference type="AlphaFoldDB" id="A0A9P7UQ12"/>
<dbReference type="GeneID" id="66080916"/>
<organism evidence="2 3">
    <name type="scientific">Marasmius oreades</name>
    <name type="common">fairy-ring Marasmius</name>
    <dbReference type="NCBI Taxonomy" id="181124"/>
    <lineage>
        <taxon>Eukaryota</taxon>
        <taxon>Fungi</taxon>
        <taxon>Dikarya</taxon>
        <taxon>Basidiomycota</taxon>
        <taxon>Agaricomycotina</taxon>
        <taxon>Agaricomycetes</taxon>
        <taxon>Agaricomycetidae</taxon>
        <taxon>Agaricales</taxon>
        <taxon>Marasmiineae</taxon>
        <taxon>Marasmiaceae</taxon>
        <taxon>Marasmius</taxon>
    </lineage>
</organism>
<sequence length="394" mass="44028">MAPQPPPLMHIFQGASEVSIGSSTINNLASGDQVVHNYGDTNFNKDSYNTGYTNNYDSYNHVYNNHRRNKVTKTDKRKLSNTANFYGSGPTRESGDAPSSRRREEYTDSVEQPWATPPRSAPPARTRTITEQPHNETLSADDFPFQNGANGLGGPRKSPLPEEQEYEYAGYPQQPPRMNATRARTPSDDWEVNTAKYHKQAEMNTNPNYPMYSPRPQLPHPDMTDPNMPPGPPSYNPPYSYGYLQPPHGAPRNHPPPFSAPHPNESYYLPRRSPNGYSSNQYEPQHHQYAQDESHFPPRRSPNRHSPNENQPPYHQYAQHPPYQYSSSPQSDPDTSGPPSTQPGSHPDSQPSLTGPRNPYNNPFYNRSVDNASAPPSSTAATSPPAGFMAVDSN</sequence>
<protein>
    <submittedName>
        <fullName evidence="2">Uncharacterized protein</fullName>
    </submittedName>
</protein>
<feature type="compositionally biased region" description="Basic and acidic residues" evidence="1">
    <location>
        <begin position="284"/>
        <end position="296"/>
    </location>
</feature>
<feature type="compositionally biased region" description="Low complexity" evidence="1">
    <location>
        <begin position="237"/>
        <end position="252"/>
    </location>
</feature>
<dbReference type="KEGG" id="more:E1B28_011841"/>
<dbReference type="OrthoDB" id="10648527at2759"/>
<feature type="region of interest" description="Disordered" evidence="1">
    <location>
        <begin position="67"/>
        <end position="394"/>
    </location>
</feature>
<feature type="compositionally biased region" description="Low complexity" evidence="1">
    <location>
        <begin position="311"/>
        <end position="347"/>
    </location>
</feature>
<proteinExistence type="predicted"/>
<feature type="compositionally biased region" description="Polar residues" evidence="1">
    <location>
        <begin position="129"/>
        <end position="138"/>
    </location>
</feature>
<evidence type="ECO:0000313" key="3">
    <source>
        <dbReference type="Proteomes" id="UP001049176"/>
    </source>
</evidence>
<dbReference type="EMBL" id="CM032187">
    <property type="protein sequence ID" value="KAG7090242.1"/>
    <property type="molecule type" value="Genomic_DNA"/>
</dbReference>
<evidence type="ECO:0000256" key="1">
    <source>
        <dbReference type="SAM" id="MobiDB-lite"/>
    </source>
</evidence>